<dbReference type="EMBL" id="MU251365">
    <property type="protein sequence ID" value="KAG9238774.1"/>
    <property type="molecule type" value="Genomic_DNA"/>
</dbReference>
<organism evidence="2 3">
    <name type="scientific">Amylocarpus encephaloides</name>
    <dbReference type="NCBI Taxonomy" id="45428"/>
    <lineage>
        <taxon>Eukaryota</taxon>
        <taxon>Fungi</taxon>
        <taxon>Dikarya</taxon>
        <taxon>Ascomycota</taxon>
        <taxon>Pezizomycotina</taxon>
        <taxon>Leotiomycetes</taxon>
        <taxon>Helotiales</taxon>
        <taxon>Helotiales incertae sedis</taxon>
        <taxon>Amylocarpus</taxon>
    </lineage>
</organism>
<protein>
    <submittedName>
        <fullName evidence="2">Uncharacterized protein</fullName>
    </submittedName>
</protein>
<name>A0A9P7YRS9_9HELO</name>
<keyword evidence="3" id="KW-1185">Reference proteome</keyword>
<feature type="region of interest" description="Disordered" evidence="1">
    <location>
        <begin position="62"/>
        <end position="110"/>
    </location>
</feature>
<evidence type="ECO:0000313" key="3">
    <source>
        <dbReference type="Proteomes" id="UP000824998"/>
    </source>
</evidence>
<accession>A0A9P7YRS9</accession>
<gene>
    <name evidence="2" type="ORF">BJ875DRAFT_3269</name>
</gene>
<proteinExistence type="predicted"/>
<reference evidence="2" key="1">
    <citation type="journal article" date="2021" name="IMA Fungus">
        <title>Genomic characterization of three marine fungi, including Emericellopsis atlantica sp. nov. with signatures of a generalist lifestyle and marine biomass degradation.</title>
        <authorList>
            <person name="Hagestad O.C."/>
            <person name="Hou L."/>
            <person name="Andersen J.H."/>
            <person name="Hansen E.H."/>
            <person name="Altermark B."/>
            <person name="Li C."/>
            <person name="Kuhnert E."/>
            <person name="Cox R.J."/>
            <person name="Crous P.W."/>
            <person name="Spatafora J.W."/>
            <person name="Lail K."/>
            <person name="Amirebrahimi M."/>
            <person name="Lipzen A."/>
            <person name="Pangilinan J."/>
            <person name="Andreopoulos W."/>
            <person name="Hayes R.D."/>
            <person name="Ng V."/>
            <person name="Grigoriev I.V."/>
            <person name="Jackson S.A."/>
            <person name="Sutton T.D.S."/>
            <person name="Dobson A.D.W."/>
            <person name="Rama T."/>
        </authorList>
    </citation>
    <scope>NUCLEOTIDE SEQUENCE</scope>
    <source>
        <strain evidence="2">TRa018bII</strain>
    </source>
</reference>
<sequence>MGFPGPQCTCRAPPAWYVLSVVSTATYRLRTEYSTVHTDSVQYSVLCKYYCCHGCLSNESTTRRLEQSTNQPHNHSTTQPLNHSTTQPINQSTNQPINHSTNQPLSQSTP</sequence>
<feature type="compositionally biased region" description="Polar residues" evidence="1">
    <location>
        <begin position="67"/>
        <end position="110"/>
    </location>
</feature>
<dbReference type="OrthoDB" id="371494at2759"/>
<evidence type="ECO:0000256" key="1">
    <source>
        <dbReference type="SAM" id="MobiDB-lite"/>
    </source>
</evidence>
<evidence type="ECO:0000313" key="2">
    <source>
        <dbReference type="EMBL" id="KAG9238774.1"/>
    </source>
</evidence>
<dbReference type="AlphaFoldDB" id="A0A9P7YRS9"/>
<comment type="caution">
    <text evidence="2">The sequence shown here is derived from an EMBL/GenBank/DDBJ whole genome shotgun (WGS) entry which is preliminary data.</text>
</comment>
<dbReference type="Proteomes" id="UP000824998">
    <property type="component" value="Unassembled WGS sequence"/>
</dbReference>